<dbReference type="OrthoDB" id="116293at2"/>
<dbReference type="AlphaFoldDB" id="A0A428MJ61"/>
<feature type="compositionally biased region" description="Polar residues" evidence="1">
    <location>
        <begin position="259"/>
        <end position="268"/>
    </location>
</feature>
<protein>
    <submittedName>
        <fullName evidence="5">Sporulation related protein</fullName>
    </submittedName>
</protein>
<dbReference type="EMBL" id="RSDW01000001">
    <property type="protein sequence ID" value="RSL16877.1"/>
    <property type="molecule type" value="Genomic_DNA"/>
</dbReference>
<keyword evidence="6" id="KW-1185">Reference proteome</keyword>
<dbReference type="InterPro" id="IPR000719">
    <property type="entry name" value="Prot_kinase_dom"/>
</dbReference>
<dbReference type="SUPFAM" id="SSF110997">
    <property type="entry name" value="Sporulation related repeat"/>
    <property type="match status" value="1"/>
</dbReference>
<evidence type="ECO:0000313" key="5">
    <source>
        <dbReference type="EMBL" id="RSL16877.1"/>
    </source>
</evidence>
<feature type="domain" description="SPOR" evidence="4">
    <location>
        <begin position="380"/>
        <end position="459"/>
    </location>
</feature>
<dbReference type="Pfam" id="PF00069">
    <property type="entry name" value="Pkinase"/>
    <property type="match status" value="1"/>
</dbReference>
<comment type="caution">
    <text evidence="5">The sequence shown here is derived from an EMBL/GenBank/DDBJ whole genome shotgun (WGS) entry which is preliminary data.</text>
</comment>
<dbReference type="InterPro" id="IPR011009">
    <property type="entry name" value="Kinase-like_dom_sf"/>
</dbReference>
<dbReference type="SUPFAM" id="SSF56112">
    <property type="entry name" value="Protein kinase-like (PK-like)"/>
    <property type="match status" value="1"/>
</dbReference>
<feature type="transmembrane region" description="Helical" evidence="2">
    <location>
        <begin position="317"/>
        <end position="336"/>
    </location>
</feature>
<keyword evidence="2" id="KW-0472">Membrane</keyword>
<dbReference type="GO" id="GO:0004672">
    <property type="term" value="F:protein kinase activity"/>
    <property type="evidence" value="ECO:0007669"/>
    <property type="project" value="InterPro"/>
</dbReference>
<feature type="compositionally biased region" description="Pro residues" evidence="1">
    <location>
        <begin position="277"/>
        <end position="287"/>
    </location>
</feature>
<dbReference type="PROSITE" id="PS51724">
    <property type="entry name" value="SPOR"/>
    <property type="match status" value="1"/>
</dbReference>
<proteinExistence type="predicted"/>
<dbReference type="Proteomes" id="UP000269669">
    <property type="component" value="Unassembled WGS sequence"/>
</dbReference>
<dbReference type="Pfam" id="PF05036">
    <property type="entry name" value="SPOR"/>
    <property type="match status" value="1"/>
</dbReference>
<name>A0A428MJ61_9BACT</name>
<dbReference type="GO" id="GO:0005524">
    <property type="term" value="F:ATP binding"/>
    <property type="evidence" value="ECO:0007669"/>
    <property type="project" value="InterPro"/>
</dbReference>
<feature type="region of interest" description="Disordered" evidence="1">
    <location>
        <begin position="226"/>
        <end position="297"/>
    </location>
</feature>
<reference evidence="5 6" key="1">
    <citation type="submission" date="2018-12" db="EMBL/GenBank/DDBJ databases">
        <title>Sequencing of bacterial isolates from soil warming experiment in Harvard Forest, Massachusetts, USA.</title>
        <authorList>
            <person name="Deangelis K."/>
        </authorList>
    </citation>
    <scope>NUCLEOTIDE SEQUENCE [LARGE SCALE GENOMIC DNA]</scope>
    <source>
        <strain evidence="5 6">EB153</strain>
    </source>
</reference>
<sequence>MQLWTDYEGRTIAENYPLDKLLRPEGRSAFFSTSNGTGTPAVIRLIEAHFDESEILNRWRVVAEINQINLVNLKKYGQTTLDETPLVYAVMETTEADLAEVLADRALTPEETRQVATSLVAALEALHSRNLVHEHVEPANVLAAGEVVKLRSDCIREVPDSSDDPQQDGKVLKARDVHDLALVLLQSLTQQRTLPSGSSLPAPFDNIVRNGISGVWGLPQIAAALNPTSTRPPAPTRQQLTAEPATAPTIPPSRPTLDTKASPQNASPSKAIAEPIAPTPPKPPQRPTPITIPTEARDVRHRIVRPVELAPQQRKSLWIAAAIGALFLAFLLWHFLSPSATTQSAVATQPITTLAATQPDNSAPAAETPAPPPTPAASSTGMRDQWRVVAYTYNHQDQAQKKAATIAKRHPSLNPEVFTPNGHAPYLVTVGGPMTRDEANAFKQKARADGLPRDIYTQNYTTR</sequence>
<dbReference type="Gene3D" id="1.10.510.10">
    <property type="entry name" value="Transferase(Phosphotransferase) domain 1"/>
    <property type="match status" value="1"/>
</dbReference>
<evidence type="ECO:0000256" key="1">
    <source>
        <dbReference type="SAM" id="MobiDB-lite"/>
    </source>
</evidence>
<dbReference type="RefSeq" id="WP_125485434.1">
    <property type="nucleotide sequence ID" value="NZ_RSDW01000001.1"/>
</dbReference>
<dbReference type="InterPro" id="IPR007730">
    <property type="entry name" value="SPOR-like_dom"/>
</dbReference>
<accession>A0A428MJ61</accession>
<dbReference type="GO" id="GO:0042834">
    <property type="term" value="F:peptidoglycan binding"/>
    <property type="evidence" value="ECO:0007669"/>
    <property type="project" value="InterPro"/>
</dbReference>
<evidence type="ECO:0000259" key="4">
    <source>
        <dbReference type="PROSITE" id="PS51724"/>
    </source>
</evidence>
<evidence type="ECO:0000259" key="3">
    <source>
        <dbReference type="PROSITE" id="PS50011"/>
    </source>
</evidence>
<dbReference type="InterPro" id="IPR036680">
    <property type="entry name" value="SPOR-like_sf"/>
</dbReference>
<feature type="domain" description="Protein kinase" evidence="3">
    <location>
        <begin position="19"/>
        <end position="328"/>
    </location>
</feature>
<dbReference type="PROSITE" id="PS50011">
    <property type="entry name" value="PROTEIN_KINASE_DOM"/>
    <property type="match status" value="1"/>
</dbReference>
<evidence type="ECO:0000256" key="2">
    <source>
        <dbReference type="SAM" id="Phobius"/>
    </source>
</evidence>
<feature type="region of interest" description="Disordered" evidence="1">
    <location>
        <begin position="358"/>
        <end position="381"/>
    </location>
</feature>
<keyword evidence="2" id="KW-1133">Transmembrane helix</keyword>
<keyword evidence="2" id="KW-0812">Transmembrane</keyword>
<evidence type="ECO:0000313" key="6">
    <source>
        <dbReference type="Proteomes" id="UP000269669"/>
    </source>
</evidence>
<organism evidence="5 6">
    <name type="scientific">Edaphobacter aggregans</name>
    <dbReference type="NCBI Taxonomy" id="570835"/>
    <lineage>
        <taxon>Bacteria</taxon>
        <taxon>Pseudomonadati</taxon>
        <taxon>Acidobacteriota</taxon>
        <taxon>Terriglobia</taxon>
        <taxon>Terriglobales</taxon>
        <taxon>Acidobacteriaceae</taxon>
        <taxon>Edaphobacter</taxon>
    </lineage>
</organism>
<gene>
    <name evidence="5" type="ORF">EDE15_2403</name>
</gene>